<feature type="compositionally biased region" description="Pro residues" evidence="1">
    <location>
        <begin position="567"/>
        <end position="582"/>
    </location>
</feature>
<organism evidence="2 3">
    <name type="scientific">Acaromyces ingoldii</name>
    <dbReference type="NCBI Taxonomy" id="215250"/>
    <lineage>
        <taxon>Eukaryota</taxon>
        <taxon>Fungi</taxon>
        <taxon>Dikarya</taxon>
        <taxon>Basidiomycota</taxon>
        <taxon>Ustilaginomycotina</taxon>
        <taxon>Exobasidiomycetes</taxon>
        <taxon>Exobasidiales</taxon>
        <taxon>Cryptobasidiaceae</taxon>
        <taxon>Acaromyces</taxon>
    </lineage>
</organism>
<protein>
    <submittedName>
        <fullName evidence="2">Uncharacterized protein</fullName>
    </submittedName>
</protein>
<evidence type="ECO:0000313" key="3">
    <source>
        <dbReference type="Proteomes" id="UP000245768"/>
    </source>
</evidence>
<dbReference type="RefSeq" id="XP_025377732.1">
    <property type="nucleotide sequence ID" value="XM_025523556.1"/>
</dbReference>
<dbReference type="AlphaFoldDB" id="A0A316YP07"/>
<feature type="region of interest" description="Disordered" evidence="1">
    <location>
        <begin position="1024"/>
        <end position="1082"/>
    </location>
</feature>
<name>A0A316YP07_9BASI</name>
<reference evidence="2 3" key="1">
    <citation type="journal article" date="2018" name="Mol. Biol. Evol.">
        <title>Broad Genomic Sampling Reveals a Smut Pathogenic Ancestry of the Fungal Clade Ustilaginomycotina.</title>
        <authorList>
            <person name="Kijpornyongpan T."/>
            <person name="Mondo S.J."/>
            <person name="Barry K."/>
            <person name="Sandor L."/>
            <person name="Lee J."/>
            <person name="Lipzen A."/>
            <person name="Pangilinan J."/>
            <person name="LaButti K."/>
            <person name="Hainaut M."/>
            <person name="Henrissat B."/>
            <person name="Grigoriev I.V."/>
            <person name="Spatafora J.W."/>
            <person name="Aime M.C."/>
        </authorList>
    </citation>
    <scope>NUCLEOTIDE SEQUENCE [LARGE SCALE GENOMIC DNA]</scope>
    <source>
        <strain evidence="2 3">MCA 4198</strain>
    </source>
</reference>
<feature type="region of interest" description="Disordered" evidence="1">
    <location>
        <begin position="261"/>
        <end position="300"/>
    </location>
</feature>
<dbReference type="Gene3D" id="1.10.20.10">
    <property type="entry name" value="Histone, subunit A"/>
    <property type="match status" value="1"/>
</dbReference>
<feature type="compositionally biased region" description="Low complexity" evidence="1">
    <location>
        <begin position="364"/>
        <end position="395"/>
    </location>
</feature>
<keyword evidence="3" id="KW-1185">Reference proteome</keyword>
<accession>A0A316YP07</accession>
<feature type="compositionally biased region" description="Basic and acidic residues" evidence="1">
    <location>
        <begin position="975"/>
        <end position="985"/>
    </location>
</feature>
<dbReference type="GeneID" id="37045472"/>
<dbReference type="OrthoDB" id="5382203at2759"/>
<dbReference type="Proteomes" id="UP000245768">
    <property type="component" value="Unassembled WGS sequence"/>
</dbReference>
<feature type="region of interest" description="Disordered" evidence="1">
    <location>
        <begin position="316"/>
        <end position="449"/>
    </location>
</feature>
<sequence length="1270" mass="132796">MAASMAPGTDPSKSGGGGGGGGSVKVLAADSPSYISSKSANSLISFSRPTRIQAVTLFYLNKILDEILLQILSSAKSLATDRIKSDGIVRVLGGASGSGSGAGALLAKNAVLEAEMELRSYTEGLRKEGGKVPLGLSATSRLDGTDNFPVKSAYDLLRIRCQYYSTLGDLEDPSPNSPPDQNIMSRDGRPIATITPGVAIYVTALLEFVADYILQNVGRVIERDNSDEASLSDLRKAVEEDEATSYVWARLDTRQDILVREKEEKQRGGGSRVGRPWKVPDESELDEAAGRKHFSRHSLTTSASAHMAAVIRAGNVSSNSSSGHADGRPGQQRPMSSSGGGGGGGGAGGAPTFGHGTDSSTRDGSGMTSPVSPSVPGSASGHTAMTSMSSSSDMGSNRRQSADKAWGGILAGRRRGSFRKSQDMNGTGGLVPPQRPVIQTGPTSPVEDVFAPDDDFDALVMSGETMKVSLTPNRLRSMEGQNDDDVDAKKNARRRPGALMAVTGLRDGDDGAAPQQPSPSASRANGSVDSFQERNSTSNPPRSLSRAGSTSLRPSSSQKNMNKMGGAPPPSSYRGPDTPPVKSPTRSQSVSGDIPAPEEDEPQPFSSNSGGQKMRARDAARSSQSVRDMVEMFNATPPSPISTGQFPSSGRDSRMSQRSISSLENGRKSALSAAGGRVRNLFSVGRKASSSNTPAASPMPPHQPLQRAQDPSWSSVHNEPVVEGLTSDDNMSSSHDHAYSASHSSTHERPSTGMVAGAALGASAALSAAAAAGRHPVNRSDSDRRSVNRSQQGHGESDERALDVTNDGGSVRSSFDGARAPTSNENVQTDALAGRSSLSAASQPGTPAHSGLVGGYEDARDVPEAQRPTSSNGHSRAEPPSRKIAWSYARPGGNKRMSGPPGTLRLRSGSGSASHGSDSHAPPSAWTTTSASLPGHGSANQTQSNDSTENLGVRTPTPAQSFFPAISPRSSTPADAERRSSKSDTARVLVQLDRRLKGATTVEECRRMVQHALAIAAAAVHDEDRPDSAPVAGSQVNGSAPVGDIPDEDEQSVSQAMQQQAISRPSTRGNASVEGLSSAANPHLSSAAKLEKMVSTSDDTEPAAFRGHAVVLPMASGYDAALDQTTPLYRHHGLVAAWLLDGESWEEHENETVTQIPPPQLESPDDQAAASPRLSLDEYESADERGDSPRVTQDDAFENSANQSSLGLPNAKLSPRRSNKQLPGAFSAIRVASAGLNNNGHVVDERRVSAVESVKSSSQYKDAMEEAAIE</sequence>
<evidence type="ECO:0000256" key="1">
    <source>
        <dbReference type="SAM" id="MobiDB-lite"/>
    </source>
</evidence>
<dbReference type="InParanoid" id="A0A316YP07"/>
<feature type="compositionally biased region" description="Polar residues" evidence="1">
    <location>
        <begin position="518"/>
        <end position="561"/>
    </location>
</feature>
<feature type="compositionally biased region" description="Polar residues" evidence="1">
    <location>
        <begin position="641"/>
        <end position="664"/>
    </location>
</feature>
<feature type="compositionally biased region" description="Polar residues" evidence="1">
    <location>
        <begin position="1052"/>
        <end position="1070"/>
    </location>
</feature>
<dbReference type="GO" id="GO:0046982">
    <property type="term" value="F:protein heterodimerization activity"/>
    <property type="evidence" value="ECO:0007669"/>
    <property type="project" value="InterPro"/>
</dbReference>
<feature type="region of interest" description="Disordered" evidence="1">
    <location>
        <begin position="470"/>
        <end position="986"/>
    </location>
</feature>
<dbReference type="STRING" id="215250.A0A316YP07"/>
<gene>
    <name evidence="2" type="ORF">FA10DRAFT_279641</name>
</gene>
<dbReference type="EMBL" id="KZ819636">
    <property type="protein sequence ID" value="PWN90534.1"/>
    <property type="molecule type" value="Genomic_DNA"/>
</dbReference>
<feature type="region of interest" description="Disordered" evidence="1">
    <location>
        <begin position="1251"/>
        <end position="1270"/>
    </location>
</feature>
<feature type="compositionally biased region" description="Low complexity" evidence="1">
    <location>
        <begin position="756"/>
        <end position="773"/>
    </location>
</feature>
<feature type="compositionally biased region" description="Low complexity" evidence="1">
    <location>
        <begin position="831"/>
        <end position="842"/>
    </location>
</feature>
<proteinExistence type="predicted"/>
<dbReference type="InterPro" id="IPR009072">
    <property type="entry name" value="Histone-fold"/>
</dbReference>
<feature type="region of interest" description="Disordered" evidence="1">
    <location>
        <begin position="1"/>
        <end position="21"/>
    </location>
</feature>
<feature type="compositionally biased region" description="Polar residues" evidence="1">
    <location>
        <begin position="926"/>
        <end position="950"/>
    </location>
</feature>
<feature type="compositionally biased region" description="Low complexity" evidence="1">
    <location>
        <begin position="908"/>
        <end position="925"/>
    </location>
</feature>
<feature type="compositionally biased region" description="Gly residues" evidence="1">
    <location>
        <begin position="338"/>
        <end position="351"/>
    </location>
</feature>
<feature type="region of interest" description="Disordered" evidence="1">
    <location>
        <begin position="1146"/>
        <end position="1219"/>
    </location>
</feature>
<evidence type="ECO:0000313" key="2">
    <source>
        <dbReference type="EMBL" id="PWN90534.1"/>
    </source>
</evidence>